<evidence type="ECO:0000256" key="4">
    <source>
        <dbReference type="SAM" id="MobiDB-lite"/>
    </source>
</evidence>
<protein>
    <recommendedName>
        <fullName evidence="5">Protein kinase domain-containing protein</fullName>
    </recommendedName>
</protein>
<dbReference type="InterPro" id="IPR040132">
    <property type="entry name" value="Tex1/THOC3"/>
</dbReference>
<dbReference type="SUPFAM" id="SSF50978">
    <property type="entry name" value="WD40 repeat-like"/>
    <property type="match status" value="1"/>
</dbReference>
<feature type="region of interest" description="Disordered" evidence="4">
    <location>
        <begin position="92"/>
        <end position="132"/>
    </location>
</feature>
<evidence type="ECO:0000256" key="3">
    <source>
        <dbReference type="ARBA" id="ARBA00046343"/>
    </source>
</evidence>
<organism evidence="6 7">
    <name type="scientific">Dictyobacter kobayashii</name>
    <dbReference type="NCBI Taxonomy" id="2014872"/>
    <lineage>
        <taxon>Bacteria</taxon>
        <taxon>Bacillati</taxon>
        <taxon>Chloroflexota</taxon>
        <taxon>Ktedonobacteria</taxon>
        <taxon>Ktedonobacterales</taxon>
        <taxon>Dictyobacteraceae</taxon>
        <taxon>Dictyobacter</taxon>
    </lineage>
</organism>
<feature type="compositionally biased region" description="Polar residues" evidence="4">
    <location>
        <begin position="108"/>
        <end position="122"/>
    </location>
</feature>
<comment type="similarity">
    <text evidence="3">Belongs to the THOC3 family.</text>
</comment>
<gene>
    <name evidence="6" type="ORF">KDK_71890</name>
</gene>
<evidence type="ECO:0000259" key="5">
    <source>
        <dbReference type="PROSITE" id="PS50011"/>
    </source>
</evidence>
<keyword evidence="1" id="KW-0853">WD repeat</keyword>
<dbReference type="GO" id="GO:0005524">
    <property type="term" value="F:ATP binding"/>
    <property type="evidence" value="ECO:0007669"/>
    <property type="project" value="InterPro"/>
</dbReference>
<keyword evidence="2" id="KW-0677">Repeat</keyword>
<proteinExistence type="inferred from homology"/>
<dbReference type="SUPFAM" id="SSF56112">
    <property type="entry name" value="Protein kinase-like (PK-like)"/>
    <property type="match status" value="1"/>
</dbReference>
<sequence>MIFGSPGYAAPEQYGKAQTTPAADIYSLGALLHQLLTGIDPAENPFRFAPLRLYGTDGLGQLDALIQSMVSLHVAQRPTSIKEVRAELQDILSQQQPTRRYSKPITPPVSNTGTGSRQQQIQRPAPPVAKTTGRRKVLQGMLALGVLSLSLRGIGGYLFNHYPSAVVYNDQHAGPGPQQLEERFIAAGHYQDPGEINVVRYAPNHNAGLVAAGNIHGVVRLLDSVTTSVLASISIATDSIMDLSWSYDGKYLACSTRKAVYIVEITDSRTSTNHSVQFSSPKLVFSGEPQWIDTDTTIYTIAWSPQEYRLAVSDYTFTTRLLQFDPNKMSVMDIGHYPDKQPTNPSGINYATNQLAWSPDGAQLVSPIASARYNIWQTKDQTVLPGWSADNSISGNMVGWQTNSPYPITLISNNSVYLEDTHRAISYTHIFPENIADFAYRSSVSAIFIALANGDIYYWKPQEAGPRLIKNGDDTLAALNSITASPEHSLAVAFSDGNIIFYDYYDGTGPQNY</sequence>
<keyword evidence="7" id="KW-1185">Reference proteome</keyword>
<dbReference type="InterPro" id="IPR015943">
    <property type="entry name" value="WD40/YVTN_repeat-like_dom_sf"/>
</dbReference>
<dbReference type="PANTHER" id="PTHR22839:SF0">
    <property type="entry name" value="THO COMPLEX SUBUNIT 3"/>
    <property type="match status" value="1"/>
</dbReference>
<dbReference type="SMART" id="SM00320">
    <property type="entry name" value="WD40"/>
    <property type="match status" value="4"/>
</dbReference>
<evidence type="ECO:0000313" key="6">
    <source>
        <dbReference type="EMBL" id="GCE23389.1"/>
    </source>
</evidence>
<accession>A0A402AWC8</accession>
<dbReference type="EMBL" id="BIFS01000002">
    <property type="protein sequence ID" value="GCE23389.1"/>
    <property type="molecule type" value="Genomic_DNA"/>
</dbReference>
<name>A0A402AWC8_9CHLR</name>
<dbReference type="InterPro" id="IPR001680">
    <property type="entry name" value="WD40_rpt"/>
</dbReference>
<evidence type="ECO:0000256" key="1">
    <source>
        <dbReference type="ARBA" id="ARBA00022574"/>
    </source>
</evidence>
<reference evidence="7" key="1">
    <citation type="submission" date="2018-12" db="EMBL/GenBank/DDBJ databases">
        <title>Tengunoibacter tsumagoiensis gen. nov., sp. nov., Dictyobacter kobayashii sp. nov., D. alpinus sp. nov., and D. joshuensis sp. nov. and description of Dictyobacteraceae fam. nov. within the order Ktedonobacterales isolated from Tengu-no-mugimeshi.</title>
        <authorList>
            <person name="Wang C.M."/>
            <person name="Zheng Y."/>
            <person name="Sakai Y."/>
            <person name="Toyoda A."/>
            <person name="Minakuchi Y."/>
            <person name="Abe K."/>
            <person name="Yokota A."/>
            <person name="Yabe S."/>
        </authorList>
    </citation>
    <scope>NUCLEOTIDE SEQUENCE [LARGE SCALE GENOMIC DNA]</scope>
    <source>
        <strain evidence="7">Uno11</strain>
    </source>
</reference>
<dbReference type="PANTHER" id="PTHR22839">
    <property type="entry name" value="THO COMPLEX SUBUNIT 3 THO3"/>
    <property type="match status" value="1"/>
</dbReference>
<dbReference type="PROSITE" id="PS50011">
    <property type="entry name" value="PROTEIN_KINASE_DOM"/>
    <property type="match status" value="1"/>
</dbReference>
<dbReference type="AlphaFoldDB" id="A0A402AWC8"/>
<evidence type="ECO:0000256" key="2">
    <source>
        <dbReference type="ARBA" id="ARBA00022737"/>
    </source>
</evidence>
<comment type="caution">
    <text evidence="6">The sequence shown here is derived from an EMBL/GenBank/DDBJ whole genome shotgun (WGS) entry which is preliminary data.</text>
</comment>
<dbReference type="GO" id="GO:0006406">
    <property type="term" value="P:mRNA export from nucleus"/>
    <property type="evidence" value="ECO:0007669"/>
    <property type="project" value="InterPro"/>
</dbReference>
<dbReference type="Gene3D" id="1.10.510.10">
    <property type="entry name" value="Transferase(Phosphotransferase) domain 1"/>
    <property type="match status" value="1"/>
</dbReference>
<dbReference type="GO" id="GO:0004672">
    <property type="term" value="F:protein kinase activity"/>
    <property type="evidence" value="ECO:0007669"/>
    <property type="project" value="InterPro"/>
</dbReference>
<dbReference type="InterPro" id="IPR036322">
    <property type="entry name" value="WD40_repeat_dom_sf"/>
</dbReference>
<dbReference type="InterPro" id="IPR011009">
    <property type="entry name" value="Kinase-like_dom_sf"/>
</dbReference>
<evidence type="ECO:0000313" key="7">
    <source>
        <dbReference type="Proteomes" id="UP000287188"/>
    </source>
</evidence>
<dbReference type="InterPro" id="IPR000719">
    <property type="entry name" value="Prot_kinase_dom"/>
</dbReference>
<feature type="domain" description="Protein kinase" evidence="5">
    <location>
        <begin position="1"/>
        <end position="109"/>
    </location>
</feature>
<dbReference type="Gene3D" id="2.130.10.10">
    <property type="entry name" value="YVTN repeat-like/Quinoprotein amine dehydrogenase"/>
    <property type="match status" value="2"/>
</dbReference>
<dbReference type="OrthoDB" id="145782at2"/>
<dbReference type="Proteomes" id="UP000287188">
    <property type="component" value="Unassembled WGS sequence"/>
</dbReference>